<protein>
    <submittedName>
        <fullName evidence="1">Uncharacterized protein</fullName>
    </submittedName>
</protein>
<reference evidence="1 2" key="1">
    <citation type="submission" date="2022-05" db="EMBL/GenBank/DDBJ databases">
        <authorList>
            <consortium name="Genoscope - CEA"/>
            <person name="William W."/>
        </authorList>
    </citation>
    <scope>NUCLEOTIDE SEQUENCE [LARGE SCALE GENOMIC DNA]</scope>
</reference>
<dbReference type="EMBL" id="CALNXI010000003">
    <property type="protein sequence ID" value="CAH3013784.1"/>
    <property type="molecule type" value="Genomic_DNA"/>
</dbReference>
<evidence type="ECO:0000313" key="1">
    <source>
        <dbReference type="EMBL" id="CAH3013784.1"/>
    </source>
</evidence>
<sequence>MVIFMSLARRQAKDRQFRLLPQTSTPVKPLGQPCLLSTSELWSESPIRDIGGVDGESNKSAM</sequence>
<dbReference type="Proteomes" id="UP001159427">
    <property type="component" value="Unassembled WGS sequence"/>
</dbReference>
<proteinExistence type="predicted"/>
<keyword evidence="2" id="KW-1185">Reference proteome</keyword>
<accession>A0ABN8L9L1</accession>
<gene>
    <name evidence="1" type="ORF">PEVE_00022505</name>
</gene>
<evidence type="ECO:0000313" key="2">
    <source>
        <dbReference type="Proteomes" id="UP001159427"/>
    </source>
</evidence>
<name>A0ABN8L9L1_9CNID</name>
<comment type="caution">
    <text evidence="1">The sequence shown here is derived from an EMBL/GenBank/DDBJ whole genome shotgun (WGS) entry which is preliminary data.</text>
</comment>
<organism evidence="1 2">
    <name type="scientific">Porites evermanni</name>
    <dbReference type="NCBI Taxonomy" id="104178"/>
    <lineage>
        <taxon>Eukaryota</taxon>
        <taxon>Metazoa</taxon>
        <taxon>Cnidaria</taxon>
        <taxon>Anthozoa</taxon>
        <taxon>Hexacorallia</taxon>
        <taxon>Scleractinia</taxon>
        <taxon>Fungiina</taxon>
        <taxon>Poritidae</taxon>
        <taxon>Porites</taxon>
    </lineage>
</organism>